<comment type="similarity">
    <text evidence="2">Belongs to the relA/spoT family.</text>
</comment>
<dbReference type="PROSITE" id="PS51880">
    <property type="entry name" value="TGS"/>
    <property type="match status" value="1"/>
</dbReference>
<dbReference type="Proteomes" id="UP000229056">
    <property type="component" value="Unassembled WGS sequence"/>
</dbReference>
<feature type="domain" description="HD" evidence="3">
    <location>
        <begin position="50"/>
        <end position="148"/>
    </location>
</feature>
<dbReference type="GO" id="GO:0015969">
    <property type="term" value="P:guanosine tetraphosphate metabolic process"/>
    <property type="evidence" value="ECO:0007669"/>
    <property type="project" value="InterPro"/>
</dbReference>
<dbReference type="SUPFAM" id="SSF81301">
    <property type="entry name" value="Nucleotidyltransferase"/>
    <property type="match status" value="1"/>
</dbReference>
<evidence type="ECO:0000313" key="6">
    <source>
        <dbReference type="Proteomes" id="UP000229056"/>
    </source>
</evidence>
<dbReference type="FunFam" id="3.10.20.30:FF:000002">
    <property type="entry name" value="GTP pyrophosphokinase (RelA/SpoT)"/>
    <property type="match status" value="1"/>
</dbReference>
<comment type="caution">
    <text evidence="5">The sequence shown here is derived from an EMBL/GenBank/DDBJ whole genome shotgun (WGS) entry which is preliminary data.</text>
</comment>
<gene>
    <name evidence="5" type="ORF">COT80_02720</name>
</gene>
<comment type="function">
    <text evidence="2">In eubacteria ppGpp (guanosine 3'-diphosphate 5'-diphosphate) is a mediator of the stringent response that coordinates a variety of cellular activities in response to changes in nutritional abundance.</text>
</comment>
<dbReference type="CDD" id="cd01668">
    <property type="entry name" value="TGS_RSH"/>
    <property type="match status" value="1"/>
</dbReference>
<dbReference type="Gene3D" id="1.10.3210.10">
    <property type="entry name" value="Hypothetical protein af1432"/>
    <property type="match status" value="1"/>
</dbReference>
<dbReference type="CDD" id="cd05399">
    <property type="entry name" value="NT_Rel-Spo_like"/>
    <property type="match status" value="1"/>
</dbReference>
<dbReference type="InterPro" id="IPR043519">
    <property type="entry name" value="NT_sf"/>
</dbReference>
<evidence type="ECO:0000256" key="2">
    <source>
        <dbReference type="RuleBase" id="RU003847"/>
    </source>
</evidence>
<dbReference type="InterPro" id="IPR012676">
    <property type="entry name" value="TGS-like"/>
</dbReference>
<dbReference type="Pfam" id="PF04607">
    <property type="entry name" value="RelA_SpoT"/>
    <property type="match status" value="1"/>
</dbReference>
<dbReference type="FunFam" id="1.10.3210.10:FF:000001">
    <property type="entry name" value="GTP pyrophosphokinase RelA"/>
    <property type="match status" value="1"/>
</dbReference>
<dbReference type="AlphaFoldDB" id="A0A2H0W2T6"/>
<evidence type="ECO:0000313" key="5">
    <source>
        <dbReference type="EMBL" id="PIS05663.1"/>
    </source>
</evidence>
<evidence type="ECO:0000259" key="4">
    <source>
        <dbReference type="PROSITE" id="PS51880"/>
    </source>
</evidence>
<dbReference type="InterPro" id="IPR007685">
    <property type="entry name" value="RelA_SpoT"/>
</dbReference>
<organism evidence="5 6">
    <name type="scientific">Candidatus Buchananbacteria bacterium CG10_big_fil_rev_8_21_14_0_10_33_19</name>
    <dbReference type="NCBI Taxonomy" id="1974525"/>
    <lineage>
        <taxon>Bacteria</taxon>
        <taxon>Candidatus Buchananiibacteriota</taxon>
    </lineage>
</organism>
<dbReference type="GO" id="GO:0005886">
    <property type="term" value="C:plasma membrane"/>
    <property type="evidence" value="ECO:0007669"/>
    <property type="project" value="TreeGrafter"/>
</dbReference>
<dbReference type="InterPro" id="IPR012675">
    <property type="entry name" value="Beta-grasp_dom_sf"/>
</dbReference>
<sequence length="490" mass="56423">MDTNKEIQFTKLLKTINETHPNADLDMVKLAYEFANNAHAGQKRKSGNDYIIHPIATAQFLAEFKMDMPTIIAGLLHDVPEDTDVTIEDIKKNFGKEVATLVSGVTKLGALKYRGMERYAENLRRMFVAMSNDIRVILIKFADRIHNLKTLDYLPPEKQIRIATESLEIYAPIADRLGIGKIKGELEDLSFKYVHPKDYKWIIEILPHKYKEKEKHLEKVKKRVTKKLIEAGITFRNISIHGRTKHLYSLYKKLLKPLINRDLSKVYDLIALRIIVPTVADCYSTLGVLHNLYRPMPGRVKDYIAQPKPNGYQSLHTTVFTENGEIVEFQIRTTEMHEEAEFGIAAHWNYKENKGNINKKSIKWIQELVKWQKQTADNEQFLNDIKLDIFQNRIFVFTPTGDVIDLPEESTPIDFAYHVHSSIGDQCVGARVNDHLVSLNSKLKSGDIVEIITDKNRKMPSMDWLDSVKTSMAKSKIRSALKKSKLKSYR</sequence>
<dbReference type="CDD" id="cd00077">
    <property type="entry name" value="HDc"/>
    <property type="match status" value="1"/>
</dbReference>
<dbReference type="Gene3D" id="3.30.460.10">
    <property type="entry name" value="Beta Polymerase, domain 2"/>
    <property type="match status" value="1"/>
</dbReference>
<dbReference type="SUPFAM" id="SSF81271">
    <property type="entry name" value="TGS-like"/>
    <property type="match status" value="1"/>
</dbReference>
<dbReference type="Gene3D" id="3.10.20.30">
    <property type="match status" value="1"/>
</dbReference>
<protein>
    <recommendedName>
        <fullName evidence="7">TGS domain-containing protein</fullName>
    </recommendedName>
</protein>
<dbReference type="SMART" id="SM00954">
    <property type="entry name" value="RelA_SpoT"/>
    <property type="match status" value="1"/>
</dbReference>
<comment type="pathway">
    <text evidence="1">Purine metabolism.</text>
</comment>
<evidence type="ECO:0008006" key="7">
    <source>
        <dbReference type="Google" id="ProtNLM"/>
    </source>
</evidence>
<evidence type="ECO:0000259" key="3">
    <source>
        <dbReference type="PROSITE" id="PS51831"/>
    </source>
</evidence>
<dbReference type="SMART" id="SM00471">
    <property type="entry name" value="HDc"/>
    <property type="match status" value="1"/>
</dbReference>
<dbReference type="SUPFAM" id="SSF109604">
    <property type="entry name" value="HD-domain/PDEase-like"/>
    <property type="match status" value="1"/>
</dbReference>
<dbReference type="InterPro" id="IPR004095">
    <property type="entry name" value="TGS"/>
</dbReference>
<feature type="domain" description="TGS" evidence="4">
    <location>
        <begin position="392"/>
        <end position="453"/>
    </location>
</feature>
<dbReference type="NCBIfam" id="TIGR00691">
    <property type="entry name" value="spoT_relA"/>
    <property type="match status" value="1"/>
</dbReference>
<dbReference type="EMBL" id="PEZY01000012">
    <property type="protein sequence ID" value="PIS05663.1"/>
    <property type="molecule type" value="Genomic_DNA"/>
</dbReference>
<accession>A0A2H0W2T6</accession>
<dbReference type="FunFam" id="3.30.460.10:FF:000001">
    <property type="entry name" value="GTP pyrophosphokinase RelA"/>
    <property type="match status" value="1"/>
</dbReference>
<dbReference type="Pfam" id="PF02824">
    <property type="entry name" value="TGS"/>
    <property type="match status" value="1"/>
</dbReference>
<dbReference type="InterPro" id="IPR003607">
    <property type="entry name" value="HD/PDEase_dom"/>
</dbReference>
<dbReference type="Pfam" id="PF13328">
    <property type="entry name" value="HD_4"/>
    <property type="match status" value="1"/>
</dbReference>
<dbReference type="PANTHER" id="PTHR21262">
    <property type="entry name" value="GUANOSINE-3',5'-BIS DIPHOSPHATE 3'-PYROPHOSPHOHYDROLASE"/>
    <property type="match status" value="1"/>
</dbReference>
<dbReference type="PROSITE" id="PS51831">
    <property type="entry name" value="HD"/>
    <property type="match status" value="1"/>
</dbReference>
<name>A0A2H0W2T6_9BACT</name>
<evidence type="ECO:0000256" key="1">
    <source>
        <dbReference type="ARBA" id="ARBA00025704"/>
    </source>
</evidence>
<dbReference type="InterPro" id="IPR033655">
    <property type="entry name" value="TGS_RelA/SpoT"/>
</dbReference>
<dbReference type="InterPro" id="IPR006674">
    <property type="entry name" value="HD_domain"/>
</dbReference>
<reference evidence="6" key="1">
    <citation type="submission" date="2017-09" db="EMBL/GenBank/DDBJ databases">
        <title>Depth-based differentiation of microbial function through sediment-hosted aquifers and enrichment of novel symbionts in the deep terrestrial subsurface.</title>
        <authorList>
            <person name="Probst A.J."/>
            <person name="Ladd B."/>
            <person name="Jarett J.K."/>
            <person name="Geller-Mcgrath D.E."/>
            <person name="Sieber C.M.K."/>
            <person name="Emerson J.B."/>
            <person name="Anantharaman K."/>
            <person name="Thomas B.C."/>
            <person name="Malmstrom R."/>
            <person name="Stieglmeier M."/>
            <person name="Klingl A."/>
            <person name="Woyke T."/>
            <person name="Ryan C.M."/>
            <person name="Banfield J.F."/>
        </authorList>
    </citation>
    <scope>NUCLEOTIDE SEQUENCE [LARGE SCALE GENOMIC DNA]</scope>
</reference>
<proteinExistence type="inferred from homology"/>
<dbReference type="InterPro" id="IPR004811">
    <property type="entry name" value="RelA/Spo_fam"/>
</dbReference>
<dbReference type="PANTHER" id="PTHR21262:SF31">
    <property type="entry name" value="GTP PYROPHOSPHOKINASE"/>
    <property type="match status" value="1"/>
</dbReference>